<dbReference type="PANTHER" id="PTHR43053">
    <property type="entry name" value="GLYCOSIDASE FAMILY 31"/>
    <property type="match status" value="1"/>
</dbReference>
<evidence type="ECO:0000256" key="1">
    <source>
        <dbReference type="ARBA" id="ARBA00022801"/>
    </source>
</evidence>
<dbReference type="Pfam" id="PF02065">
    <property type="entry name" value="Melibiase"/>
    <property type="match status" value="1"/>
</dbReference>
<protein>
    <submittedName>
        <fullName evidence="3">Alpha-galactosidase</fullName>
    </submittedName>
</protein>
<dbReference type="RefSeq" id="WP_090941926.1">
    <property type="nucleotide sequence ID" value="NZ_FNDJ01000019.1"/>
</dbReference>
<dbReference type="GO" id="GO:0016052">
    <property type="term" value="P:carbohydrate catabolic process"/>
    <property type="evidence" value="ECO:0007669"/>
    <property type="project" value="InterPro"/>
</dbReference>
<dbReference type="InterPro" id="IPR013785">
    <property type="entry name" value="Aldolase_TIM"/>
</dbReference>
<reference evidence="3 4" key="1">
    <citation type="submission" date="2016-10" db="EMBL/GenBank/DDBJ databases">
        <authorList>
            <person name="de Groot N.N."/>
        </authorList>
    </citation>
    <scope>NUCLEOTIDE SEQUENCE [LARGE SCALE GENOMIC DNA]</scope>
    <source>
        <strain evidence="3 4">CGMCC 4.6533</strain>
    </source>
</reference>
<sequence length="498" mass="54938">MPLLVELAGRTVALEPTGSEPPQKIEGGVVLPPGRVAVLHGLGDALFYRHGQNSWSPCGWRRLSEPPLRIADPRRRVTADDPVWDDPSRHHSSAVAALQGDDGRVLLLGALGIGTPRLTADRDTLAGWYEDDGAPWFLAYGEEEEVFGSYTRALAARLGSSERRAGNVWCSWYAYYEGITETGLAEDIGALRGLPFDVLQVDDGWEETVGDWEPNAKFPSGMRALADRISGAGLRPGLWLAPFIVLPGSRTARERPELLLRDERGEPVVAGHNWGTGYWALDLSRAEALDHVERLIRRVVHEWGFGYLKLDFINAGAAPGVRRGGLGREQSYRRALELIRRTAGEEVYLLGSGAILLPSLGLLDGLRSGPDVAPMWQNYASDDPSDAMARNAVVNTLHRLWHAPLAEVDPDVVYFRSRLNLLNDRQLGWLRDLATVCGFRAVSDPPGWLREEELADMTAYLSARPAVVRKDRYVFAIDGREVDFGPAVAPDGQWYPIS</sequence>
<dbReference type="Gene3D" id="3.20.20.70">
    <property type="entry name" value="Aldolase class I"/>
    <property type="match status" value="1"/>
</dbReference>
<dbReference type="STRING" id="633440.SAMN05421869_119164"/>
<evidence type="ECO:0000313" key="3">
    <source>
        <dbReference type="EMBL" id="SDK85781.1"/>
    </source>
</evidence>
<dbReference type="InterPro" id="IPR002252">
    <property type="entry name" value="Glyco_hydro_36"/>
</dbReference>
<dbReference type="EMBL" id="FNDJ01000019">
    <property type="protein sequence ID" value="SDK85781.1"/>
    <property type="molecule type" value="Genomic_DNA"/>
</dbReference>
<dbReference type="SUPFAM" id="SSF51445">
    <property type="entry name" value="(Trans)glycosidases"/>
    <property type="match status" value="1"/>
</dbReference>
<keyword evidence="2" id="KW-0326">Glycosidase</keyword>
<accession>A0A1G9FBP4</accession>
<dbReference type="CDD" id="cd14791">
    <property type="entry name" value="GH36"/>
    <property type="match status" value="1"/>
</dbReference>
<name>A0A1G9FBP4_9ACTN</name>
<organism evidence="3 4">
    <name type="scientific">Nonomuraea jiangxiensis</name>
    <dbReference type="NCBI Taxonomy" id="633440"/>
    <lineage>
        <taxon>Bacteria</taxon>
        <taxon>Bacillati</taxon>
        <taxon>Actinomycetota</taxon>
        <taxon>Actinomycetes</taxon>
        <taxon>Streptosporangiales</taxon>
        <taxon>Streptosporangiaceae</taxon>
        <taxon>Nonomuraea</taxon>
    </lineage>
</organism>
<dbReference type="GO" id="GO:0004557">
    <property type="term" value="F:alpha-galactosidase activity"/>
    <property type="evidence" value="ECO:0007669"/>
    <property type="project" value="InterPro"/>
</dbReference>
<gene>
    <name evidence="3" type="ORF">SAMN05421869_119164</name>
</gene>
<dbReference type="InterPro" id="IPR050985">
    <property type="entry name" value="Alpha-glycosidase_related"/>
</dbReference>
<dbReference type="InterPro" id="IPR017853">
    <property type="entry name" value="GH"/>
</dbReference>
<dbReference type="Proteomes" id="UP000199202">
    <property type="component" value="Unassembled WGS sequence"/>
</dbReference>
<keyword evidence="1" id="KW-0378">Hydrolase</keyword>
<dbReference type="PANTHER" id="PTHR43053:SF3">
    <property type="entry name" value="ALPHA-GALACTOSIDASE C-RELATED"/>
    <property type="match status" value="1"/>
</dbReference>
<evidence type="ECO:0000313" key="4">
    <source>
        <dbReference type="Proteomes" id="UP000199202"/>
    </source>
</evidence>
<evidence type="ECO:0000256" key="2">
    <source>
        <dbReference type="ARBA" id="ARBA00023295"/>
    </source>
</evidence>
<dbReference type="AlphaFoldDB" id="A0A1G9FBP4"/>
<dbReference type="OrthoDB" id="9758822at2"/>
<keyword evidence="4" id="KW-1185">Reference proteome</keyword>
<proteinExistence type="predicted"/>